<dbReference type="InterPro" id="IPR013083">
    <property type="entry name" value="Znf_RING/FYVE/PHD"/>
</dbReference>
<comment type="similarity">
    <text evidence="3">Belongs to the SH3RF family.</text>
</comment>
<feature type="compositionally biased region" description="Polar residues" evidence="15">
    <location>
        <begin position="406"/>
        <end position="425"/>
    </location>
</feature>
<dbReference type="PRINTS" id="PR00499">
    <property type="entry name" value="P67PHOX"/>
</dbReference>
<dbReference type="Proteomes" id="UP001283361">
    <property type="component" value="Unassembled WGS sequence"/>
</dbReference>
<feature type="domain" description="SH3" evidence="16">
    <location>
        <begin position="884"/>
        <end position="943"/>
    </location>
</feature>
<dbReference type="SMART" id="SM00184">
    <property type="entry name" value="RING"/>
    <property type="match status" value="1"/>
</dbReference>
<feature type="domain" description="SH3" evidence="16">
    <location>
        <begin position="117"/>
        <end position="176"/>
    </location>
</feature>
<dbReference type="InterPro" id="IPR050384">
    <property type="entry name" value="Endophilin_SH3RF"/>
</dbReference>
<feature type="region of interest" description="Disordered" evidence="15">
    <location>
        <begin position="498"/>
        <end position="525"/>
    </location>
</feature>
<evidence type="ECO:0000256" key="2">
    <source>
        <dbReference type="ARBA" id="ARBA00004906"/>
    </source>
</evidence>
<proteinExistence type="inferred from homology"/>
<dbReference type="InterPro" id="IPR035816">
    <property type="entry name" value="SH3RF1/SH3RF3_SH3_4"/>
</dbReference>
<dbReference type="EMBL" id="JAWDGP010006450">
    <property type="protein sequence ID" value="KAK3741049.1"/>
    <property type="molecule type" value="Genomic_DNA"/>
</dbReference>
<dbReference type="InterPro" id="IPR001452">
    <property type="entry name" value="SH3_domain"/>
</dbReference>
<evidence type="ECO:0000256" key="14">
    <source>
        <dbReference type="PROSITE-ProRule" id="PRU00192"/>
    </source>
</evidence>
<dbReference type="PROSITE" id="PS50089">
    <property type="entry name" value="ZF_RING_2"/>
    <property type="match status" value="1"/>
</dbReference>
<dbReference type="SUPFAM" id="SSF50044">
    <property type="entry name" value="SH3-domain"/>
    <property type="match status" value="4"/>
</dbReference>
<dbReference type="SMART" id="SM00326">
    <property type="entry name" value="SH3"/>
    <property type="match status" value="4"/>
</dbReference>
<evidence type="ECO:0000256" key="7">
    <source>
        <dbReference type="ARBA" id="ARBA00022723"/>
    </source>
</evidence>
<feature type="domain" description="SH3" evidence="16">
    <location>
        <begin position="529"/>
        <end position="590"/>
    </location>
</feature>
<feature type="region of interest" description="Disordered" evidence="15">
    <location>
        <begin position="388"/>
        <end position="480"/>
    </location>
</feature>
<dbReference type="Gene3D" id="3.30.40.10">
    <property type="entry name" value="Zinc/RING finger domain, C3HC4 (zinc finger)"/>
    <property type="match status" value="1"/>
</dbReference>
<feature type="region of interest" description="Disordered" evidence="15">
    <location>
        <begin position="607"/>
        <end position="722"/>
    </location>
</feature>
<evidence type="ECO:0000313" key="18">
    <source>
        <dbReference type="EMBL" id="KAK3741049.1"/>
    </source>
</evidence>
<keyword evidence="12" id="KW-0832">Ubl conjugation</keyword>
<dbReference type="CDD" id="cd11787">
    <property type="entry name" value="SH3_SH3RF_2"/>
    <property type="match status" value="1"/>
</dbReference>
<evidence type="ECO:0000256" key="11">
    <source>
        <dbReference type="ARBA" id="ARBA00022833"/>
    </source>
</evidence>
<evidence type="ECO:0000256" key="12">
    <source>
        <dbReference type="ARBA" id="ARBA00022843"/>
    </source>
</evidence>
<name>A0AAE1CWJ2_9GAST</name>
<evidence type="ECO:0000256" key="4">
    <source>
        <dbReference type="ARBA" id="ARBA00012483"/>
    </source>
</evidence>
<dbReference type="SUPFAM" id="SSF57850">
    <property type="entry name" value="RING/U-box"/>
    <property type="match status" value="1"/>
</dbReference>
<gene>
    <name evidence="18" type="ORF">RRG08_005739</name>
</gene>
<keyword evidence="9 13" id="KW-0863">Zinc-finger</keyword>
<evidence type="ECO:0000256" key="15">
    <source>
        <dbReference type="SAM" id="MobiDB-lite"/>
    </source>
</evidence>
<accession>A0AAE1CWJ2</accession>
<organism evidence="18 19">
    <name type="scientific">Elysia crispata</name>
    <name type="common">lettuce slug</name>
    <dbReference type="NCBI Taxonomy" id="231223"/>
    <lineage>
        <taxon>Eukaryota</taxon>
        <taxon>Metazoa</taxon>
        <taxon>Spiralia</taxon>
        <taxon>Lophotrochozoa</taxon>
        <taxon>Mollusca</taxon>
        <taxon>Gastropoda</taxon>
        <taxon>Heterobranchia</taxon>
        <taxon>Euthyneura</taxon>
        <taxon>Panpulmonata</taxon>
        <taxon>Sacoglossa</taxon>
        <taxon>Placobranchoidea</taxon>
        <taxon>Plakobranchidae</taxon>
        <taxon>Elysia</taxon>
    </lineage>
</organism>
<dbReference type="PROSITE" id="PS50002">
    <property type="entry name" value="SH3"/>
    <property type="match status" value="4"/>
</dbReference>
<protein>
    <recommendedName>
        <fullName evidence="4">RING-type E3 ubiquitin transferase</fullName>
        <ecNumber evidence="4">2.3.2.27</ecNumber>
    </recommendedName>
</protein>
<dbReference type="EC" id="2.3.2.27" evidence="4"/>
<evidence type="ECO:0000313" key="19">
    <source>
        <dbReference type="Proteomes" id="UP001283361"/>
    </source>
</evidence>
<dbReference type="GO" id="GO:0061630">
    <property type="term" value="F:ubiquitin protein ligase activity"/>
    <property type="evidence" value="ECO:0007669"/>
    <property type="project" value="UniProtKB-EC"/>
</dbReference>
<feature type="compositionally biased region" description="Low complexity" evidence="15">
    <location>
        <begin position="432"/>
        <end position="448"/>
    </location>
</feature>
<evidence type="ECO:0000256" key="6">
    <source>
        <dbReference type="ARBA" id="ARBA00022679"/>
    </source>
</evidence>
<keyword evidence="11" id="KW-0862">Zinc</keyword>
<feature type="region of interest" description="Disordered" evidence="15">
    <location>
        <begin position="764"/>
        <end position="821"/>
    </location>
</feature>
<feature type="compositionally biased region" description="Low complexity" evidence="15">
    <location>
        <begin position="499"/>
        <end position="516"/>
    </location>
</feature>
<evidence type="ECO:0000259" key="16">
    <source>
        <dbReference type="PROSITE" id="PS50002"/>
    </source>
</evidence>
<dbReference type="PRINTS" id="PR00452">
    <property type="entry name" value="SH3DOMAIN"/>
</dbReference>
<evidence type="ECO:0000256" key="8">
    <source>
        <dbReference type="ARBA" id="ARBA00022737"/>
    </source>
</evidence>
<comment type="catalytic activity">
    <reaction evidence="1">
        <text>S-ubiquitinyl-[E2 ubiquitin-conjugating enzyme]-L-cysteine + [acceptor protein]-L-lysine = [E2 ubiquitin-conjugating enzyme]-L-cysteine + N(6)-ubiquitinyl-[acceptor protein]-L-lysine.</text>
        <dbReference type="EC" id="2.3.2.27"/>
    </reaction>
</comment>
<dbReference type="InterPro" id="IPR001841">
    <property type="entry name" value="Znf_RING"/>
</dbReference>
<comment type="caution">
    <text evidence="18">The sequence shown here is derived from an EMBL/GenBank/DDBJ whole genome shotgun (WGS) entry which is preliminary data.</text>
</comment>
<evidence type="ECO:0000256" key="13">
    <source>
        <dbReference type="PROSITE-ProRule" id="PRU00175"/>
    </source>
</evidence>
<dbReference type="Pfam" id="PF07653">
    <property type="entry name" value="SH3_2"/>
    <property type="match status" value="1"/>
</dbReference>
<evidence type="ECO:0000256" key="3">
    <source>
        <dbReference type="ARBA" id="ARBA00008649"/>
    </source>
</evidence>
<dbReference type="CDD" id="cd11785">
    <property type="entry name" value="SH3_SH3RF_C"/>
    <property type="match status" value="1"/>
</dbReference>
<dbReference type="InterPro" id="IPR018957">
    <property type="entry name" value="Znf_C3HC4_RING-type"/>
</dbReference>
<dbReference type="GO" id="GO:0008270">
    <property type="term" value="F:zinc ion binding"/>
    <property type="evidence" value="ECO:0007669"/>
    <property type="project" value="UniProtKB-KW"/>
</dbReference>
<sequence>MDEKQINELIECPVCLDRMDQTCKVLRCQHTFCRRCLDEILITKNELRCPECRALVTESLDALPTNILVMRILEGLKTKGVKPHSHSNGGRTPAAPSRLAASSSFRREPLSHFSRQGSQPCARALYNYDSDVPDDLIFKKGDIINLRRQIDENWFQGELSGVVGQFPANFVQVIVPLLQMPQCKALYDFDLKDEGEKDCLSFKKNETLTVIRRVDENWLEGRKGDKIGIFPIVFVELNDSAKTLVSTKSNRSIQQQPAPSPSTPSTSSATPVTMTNTSSFATIVTSSGTETTNSAPVTPQRSNLAPSGAESLSVRPSIPELVVSHSSGSVAEIPTTATEVVSQQAAAAEATESSPAASLTSSECSMVSASSSPGEHLAVTVRSDGNQTALPTNAEASSEVMAASSDPSTQQASVTTPMTDTTAQQNKRHSYTHSSMSTPPPCSSTQPSNGIQQNRHSSEITLPTGFGNVPSGTSSVSSAPVSIGEAEVVTLDTTDTHLKAAPTSPKQKSSSSPTTALLSDSNVDPSNTLTAPVYTALYCYRPQKDDELQLIKGDQYTVTEKCQDGWFKGACLRTGQAGVFPGNYVHLNRHTSAFKPVHPNILNIRAKGPHTPSPAHHAHEATSSAVAVGGGDGGQGPPPLLPRVAKLGGQAQRSKSPSVPAPLRSLSHPASSSMMGTSSSSRFHHPSPFLPSSSPSSHLAGISLSSKPSVPPSTSPGHHALHWSSQPMLSLSSIAAQPMPSLASVAAQPMPSLGSMASMLASSTMTPPPNVVMPPSHHTAAPQEKEKKEKKEKEKKGLGKLFGGKVKKNKTPHPEPADNSSTMAVLCFDNVAHVRSGSFPAESSSTAGEMSSLLSTSHSRKASSFDAVNTAIPPVPAKPRQKPAYRERYCCVVPYPPQTEHELSLELGDIIHVHRKRDDGWYKGTQERTGRTGLFPGSFVEKL</sequence>
<feature type="domain" description="RING-type" evidence="17">
    <location>
        <begin position="12"/>
        <end position="53"/>
    </location>
</feature>
<feature type="region of interest" description="Disordered" evidence="15">
    <location>
        <begin position="287"/>
        <end position="312"/>
    </location>
</feature>
<dbReference type="FunFam" id="3.30.40.10:FF:000077">
    <property type="entry name" value="E3 ubiquitin-protein ligase SH3RF1 isoform X1"/>
    <property type="match status" value="1"/>
</dbReference>
<feature type="compositionally biased region" description="Polar residues" evidence="15">
    <location>
        <begin position="287"/>
        <end position="305"/>
    </location>
</feature>
<feature type="region of interest" description="Disordered" evidence="15">
    <location>
        <begin position="247"/>
        <end position="273"/>
    </location>
</feature>
<dbReference type="InterPro" id="IPR017907">
    <property type="entry name" value="Znf_RING_CS"/>
</dbReference>
<dbReference type="Pfam" id="PF00097">
    <property type="entry name" value="zf-C3HC4"/>
    <property type="match status" value="1"/>
</dbReference>
<keyword evidence="8" id="KW-0677">Repeat</keyword>
<evidence type="ECO:0000256" key="10">
    <source>
        <dbReference type="ARBA" id="ARBA00022786"/>
    </source>
</evidence>
<keyword evidence="19" id="KW-1185">Reference proteome</keyword>
<keyword evidence="6" id="KW-0808">Transferase</keyword>
<dbReference type="AlphaFoldDB" id="A0AAE1CWJ2"/>
<evidence type="ECO:0000256" key="9">
    <source>
        <dbReference type="ARBA" id="ARBA00022771"/>
    </source>
</evidence>
<dbReference type="Pfam" id="PF00018">
    <property type="entry name" value="SH3_1"/>
    <property type="match status" value="3"/>
</dbReference>
<dbReference type="Gene3D" id="2.30.30.40">
    <property type="entry name" value="SH3 Domains"/>
    <property type="match status" value="4"/>
</dbReference>
<evidence type="ECO:0000259" key="17">
    <source>
        <dbReference type="PROSITE" id="PS50089"/>
    </source>
</evidence>
<keyword evidence="5 14" id="KW-0728">SH3 domain</keyword>
<reference evidence="18" key="1">
    <citation type="journal article" date="2023" name="G3 (Bethesda)">
        <title>A reference genome for the long-term kleptoplast-retaining sea slug Elysia crispata morphotype clarki.</title>
        <authorList>
            <person name="Eastman K.E."/>
            <person name="Pendleton A.L."/>
            <person name="Shaikh M.A."/>
            <person name="Suttiyut T."/>
            <person name="Ogas R."/>
            <person name="Tomko P."/>
            <person name="Gavelis G."/>
            <person name="Widhalm J.R."/>
            <person name="Wisecaver J.H."/>
        </authorList>
    </citation>
    <scope>NUCLEOTIDE SEQUENCE</scope>
    <source>
        <strain evidence="18">ECLA1</strain>
    </source>
</reference>
<dbReference type="InterPro" id="IPR036028">
    <property type="entry name" value="SH3-like_dom_sf"/>
</dbReference>
<feature type="compositionally biased region" description="Polar residues" evidence="15">
    <location>
        <begin position="449"/>
        <end position="461"/>
    </location>
</feature>
<dbReference type="PANTHER" id="PTHR14167">
    <property type="entry name" value="SH3 DOMAIN-CONTAINING"/>
    <property type="match status" value="1"/>
</dbReference>
<feature type="compositionally biased region" description="Low complexity" evidence="15">
    <location>
        <begin position="671"/>
        <end position="708"/>
    </location>
</feature>
<evidence type="ECO:0000256" key="1">
    <source>
        <dbReference type="ARBA" id="ARBA00000900"/>
    </source>
</evidence>
<keyword evidence="10" id="KW-0833">Ubl conjugation pathway</keyword>
<comment type="pathway">
    <text evidence="2">Protein modification; protein ubiquitination.</text>
</comment>
<feature type="compositionally biased region" description="Basic and acidic residues" evidence="15">
    <location>
        <begin position="783"/>
        <end position="797"/>
    </location>
</feature>
<dbReference type="PANTHER" id="PTHR14167:SF51">
    <property type="entry name" value="RING-TYPE E3 UBIQUITIN TRANSFERASE"/>
    <property type="match status" value="1"/>
</dbReference>
<dbReference type="PROSITE" id="PS00518">
    <property type="entry name" value="ZF_RING_1"/>
    <property type="match status" value="1"/>
</dbReference>
<feature type="compositionally biased region" description="Low complexity" evidence="15">
    <location>
        <begin position="469"/>
        <end position="480"/>
    </location>
</feature>
<feature type="domain" description="SH3" evidence="16">
    <location>
        <begin position="178"/>
        <end position="240"/>
    </location>
</feature>
<keyword evidence="7" id="KW-0479">Metal-binding</keyword>
<dbReference type="CDD" id="cd11783">
    <property type="entry name" value="SH3_SH3RF_3"/>
    <property type="match status" value="1"/>
</dbReference>
<evidence type="ECO:0000256" key="5">
    <source>
        <dbReference type="ARBA" id="ARBA00022443"/>
    </source>
</evidence>
<feature type="compositionally biased region" description="Low complexity" evidence="15">
    <location>
        <begin position="394"/>
        <end position="405"/>
    </location>
</feature>